<evidence type="ECO:0000313" key="1">
    <source>
        <dbReference type="EMBL" id="CAK8994599.1"/>
    </source>
</evidence>
<organism evidence="1 2">
    <name type="scientific">Durusdinium trenchii</name>
    <dbReference type="NCBI Taxonomy" id="1381693"/>
    <lineage>
        <taxon>Eukaryota</taxon>
        <taxon>Sar</taxon>
        <taxon>Alveolata</taxon>
        <taxon>Dinophyceae</taxon>
        <taxon>Suessiales</taxon>
        <taxon>Symbiodiniaceae</taxon>
        <taxon>Durusdinium</taxon>
    </lineage>
</organism>
<protein>
    <submittedName>
        <fullName evidence="1">Uncharacterized protein</fullName>
    </submittedName>
</protein>
<keyword evidence="2" id="KW-1185">Reference proteome</keyword>
<accession>A0ABP0HYQ1</accession>
<dbReference type="EMBL" id="CAXAMM010002069">
    <property type="protein sequence ID" value="CAK8994599.1"/>
    <property type="molecule type" value="Genomic_DNA"/>
</dbReference>
<evidence type="ECO:0000313" key="2">
    <source>
        <dbReference type="Proteomes" id="UP001642464"/>
    </source>
</evidence>
<dbReference type="Proteomes" id="UP001642464">
    <property type="component" value="Unassembled WGS sequence"/>
</dbReference>
<name>A0ABP0HYQ1_9DINO</name>
<comment type="caution">
    <text evidence="1">The sequence shown here is derived from an EMBL/GenBank/DDBJ whole genome shotgun (WGS) entry which is preliminary data.</text>
</comment>
<reference evidence="1 2" key="1">
    <citation type="submission" date="2024-02" db="EMBL/GenBank/DDBJ databases">
        <authorList>
            <person name="Chen Y."/>
            <person name="Shah S."/>
            <person name="Dougan E. K."/>
            <person name="Thang M."/>
            <person name="Chan C."/>
        </authorList>
    </citation>
    <scope>NUCLEOTIDE SEQUENCE [LARGE SCALE GENOMIC DNA]</scope>
</reference>
<gene>
    <name evidence="1" type="ORF">SCF082_LOCUS3994</name>
</gene>
<proteinExistence type="predicted"/>
<sequence>MPPMPFLDVAGNMGWRTRCVIAAEDTVEAPSRIGRFDASALAWSHCQRHAAAWAAAAQLLSALRTRGAVARGHPLSEALRGRVAFFRSDMTSSHVEAELRL</sequence>